<sequence length="92" mass="10699">MRIPDSRTVQTEAPKIWTFQLSCNSTFREEHYGRPLKGLNHLPMMQSAARPALDKRASRKLRWSDCVDDSRAPHGHRRRLQNKGCFNSHKKG</sequence>
<reference evidence="2 3" key="1">
    <citation type="journal article" date="2019" name="Sci. Rep.">
        <title>Orb-weaving spider Araneus ventricosus genome elucidates the spidroin gene catalogue.</title>
        <authorList>
            <person name="Kono N."/>
            <person name="Nakamura H."/>
            <person name="Ohtoshi R."/>
            <person name="Moran D.A.P."/>
            <person name="Shinohara A."/>
            <person name="Yoshida Y."/>
            <person name="Fujiwara M."/>
            <person name="Mori M."/>
            <person name="Tomita M."/>
            <person name="Arakawa K."/>
        </authorList>
    </citation>
    <scope>NUCLEOTIDE SEQUENCE [LARGE SCALE GENOMIC DNA]</scope>
</reference>
<dbReference type="Proteomes" id="UP000499080">
    <property type="component" value="Unassembled WGS sequence"/>
</dbReference>
<evidence type="ECO:0000256" key="1">
    <source>
        <dbReference type="SAM" id="MobiDB-lite"/>
    </source>
</evidence>
<accession>A0A4Y2JD56</accession>
<evidence type="ECO:0000313" key="3">
    <source>
        <dbReference type="Proteomes" id="UP000499080"/>
    </source>
</evidence>
<gene>
    <name evidence="2" type="ORF">AVEN_181530_1</name>
</gene>
<keyword evidence="3" id="KW-1185">Reference proteome</keyword>
<dbReference type="EMBL" id="BGPR01003375">
    <property type="protein sequence ID" value="GBM87348.1"/>
    <property type="molecule type" value="Genomic_DNA"/>
</dbReference>
<protein>
    <submittedName>
        <fullName evidence="2">Uncharacterized protein</fullName>
    </submittedName>
</protein>
<name>A0A4Y2JD56_ARAVE</name>
<feature type="region of interest" description="Disordered" evidence="1">
    <location>
        <begin position="68"/>
        <end position="92"/>
    </location>
</feature>
<dbReference type="AlphaFoldDB" id="A0A4Y2JD56"/>
<organism evidence="2 3">
    <name type="scientific">Araneus ventricosus</name>
    <name type="common">Orbweaver spider</name>
    <name type="synonym">Epeira ventricosa</name>
    <dbReference type="NCBI Taxonomy" id="182803"/>
    <lineage>
        <taxon>Eukaryota</taxon>
        <taxon>Metazoa</taxon>
        <taxon>Ecdysozoa</taxon>
        <taxon>Arthropoda</taxon>
        <taxon>Chelicerata</taxon>
        <taxon>Arachnida</taxon>
        <taxon>Araneae</taxon>
        <taxon>Araneomorphae</taxon>
        <taxon>Entelegynae</taxon>
        <taxon>Araneoidea</taxon>
        <taxon>Araneidae</taxon>
        <taxon>Araneus</taxon>
    </lineage>
</organism>
<comment type="caution">
    <text evidence="2">The sequence shown here is derived from an EMBL/GenBank/DDBJ whole genome shotgun (WGS) entry which is preliminary data.</text>
</comment>
<proteinExistence type="predicted"/>
<evidence type="ECO:0000313" key="2">
    <source>
        <dbReference type="EMBL" id="GBM87348.1"/>
    </source>
</evidence>